<dbReference type="EMBL" id="JAPAAF010000051">
    <property type="protein sequence ID" value="MCW0484788.1"/>
    <property type="molecule type" value="Genomic_DNA"/>
</dbReference>
<proteinExistence type="predicted"/>
<reference evidence="2" key="1">
    <citation type="submission" date="2022-10" db="EMBL/GenBank/DDBJ databases">
        <title>Gaoshiqiia sediminis gen. nov., sp. nov., isolated from coastal sediment.</title>
        <authorList>
            <person name="Yu W.X."/>
            <person name="Mu D.S."/>
            <person name="Du J.Z."/>
            <person name="Liang Y.Q."/>
        </authorList>
    </citation>
    <scope>NUCLEOTIDE SEQUENCE</scope>
    <source>
        <strain evidence="2">A06</strain>
    </source>
</reference>
<sequence length="79" mass="9235">MKTRLNRLAFLLAIAAIAFTGIQAKSSSKLFVPEFEPEMEIESWMTADVYWSNCDDLIEQEAEPELELETWMVDEGYWR</sequence>
<evidence type="ECO:0000313" key="3">
    <source>
        <dbReference type="Proteomes" id="UP001163821"/>
    </source>
</evidence>
<organism evidence="2 3">
    <name type="scientific">Gaoshiqia sediminis</name>
    <dbReference type="NCBI Taxonomy" id="2986998"/>
    <lineage>
        <taxon>Bacteria</taxon>
        <taxon>Pseudomonadati</taxon>
        <taxon>Bacteroidota</taxon>
        <taxon>Bacteroidia</taxon>
        <taxon>Marinilabiliales</taxon>
        <taxon>Prolixibacteraceae</taxon>
        <taxon>Gaoshiqia</taxon>
    </lineage>
</organism>
<dbReference type="RefSeq" id="WP_282593379.1">
    <property type="nucleotide sequence ID" value="NZ_JAPAAF010000051.1"/>
</dbReference>
<feature type="chain" id="PRO_5041239189" evidence="1">
    <location>
        <begin position="21"/>
        <end position="79"/>
    </location>
</feature>
<gene>
    <name evidence="2" type="ORF">N2K84_18800</name>
</gene>
<evidence type="ECO:0000313" key="2">
    <source>
        <dbReference type="EMBL" id="MCW0484788.1"/>
    </source>
</evidence>
<dbReference type="AlphaFoldDB" id="A0AA42C7A5"/>
<protein>
    <submittedName>
        <fullName evidence="2">Uncharacterized protein</fullName>
    </submittedName>
</protein>
<keyword evidence="1" id="KW-0732">Signal</keyword>
<accession>A0AA42C7A5</accession>
<dbReference type="Proteomes" id="UP001163821">
    <property type="component" value="Unassembled WGS sequence"/>
</dbReference>
<comment type="caution">
    <text evidence="2">The sequence shown here is derived from an EMBL/GenBank/DDBJ whole genome shotgun (WGS) entry which is preliminary data.</text>
</comment>
<evidence type="ECO:0000256" key="1">
    <source>
        <dbReference type="SAM" id="SignalP"/>
    </source>
</evidence>
<name>A0AA42C7A5_9BACT</name>
<keyword evidence="3" id="KW-1185">Reference proteome</keyword>
<feature type="signal peptide" evidence="1">
    <location>
        <begin position="1"/>
        <end position="20"/>
    </location>
</feature>